<proteinExistence type="predicted"/>
<organism evidence="2 3">
    <name type="scientific">Methylocella tundrae</name>
    <dbReference type="NCBI Taxonomy" id="227605"/>
    <lineage>
        <taxon>Bacteria</taxon>
        <taxon>Pseudomonadati</taxon>
        <taxon>Pseudomonadota</taxon>
        <taxon>Alphaproteobacteria</taxon>
        <taxon>Hyphomicrobiales</taxon>
        <taxon>Beijerinckiaceae</taxon>
        <taxon>Methylocella</taxon>
    </lineage>
</organism>
<evidence type="ECO:0008006" key="4">
    <source>
        <dbReference type="Google" id="ProtNLM"/>
    </source>
</evidence>
<reference evidence="2 3" key="1">
    <citation type="submission" date="2019-03" db="EMBL/GenBank/DDBJ databases">
        <authorList>
            <person name="Kox A.R. M."/>
        </authorList>
    </citation>
    <scope>NUCLEOTIDE SEQUENCE [LARGE SCALE GENOMIC DNA]</scope>
    <source>
        <strain evidence="2">MTUNDRAET4 annotated genome</strain>
        <plasmid evidence="3">3</plasmid>
    </source>
</reference>
<dbReference type="PROSITE" id="PS51257">
    <property type="entry name" value="PROKAR_LIPOPROTEIN"/>
    <property type="match status" value="1"/>
</dbReference>
<evidence type="ECO:0000313" key="2">
    <source>
        <dbReference type="EMBL" id="VFU17597.1"/>
    </source>
</evidence>
<feature type="signal peptide" evidence="1">
    <location>
        <begin position="1"/>
        <end position="23"/>
    </location>
</feature>
<name>A0A4U8Z7R5_METTU</name>
<keyword evidence="2" id="KW-0614">Plasmid</keyword>
<geneLocation type="plasmid" evidence="2 3">
    <name>3</name>
</geneLocation>
<dbReference type="KEGG" id="mtun:MTUNDRAET4_0136.2"/>
<protein>
    <recommendedName>
        <fullName evidence="4">Lipoprotein</fullName>
    </recommendedName>
</protein>
<dbReference type="EMBL" id="LR536452">
    <property type="protein sequence ID" value="VFU17597.1"/>
    <property type="molecule type" value="Genomic_DNA"/>
</dbReference>
<evidence type="ECO:0000313" key="3">
    <source>
        <dbReference type="Proteomes" id="UP000294360"/>
    </source>
</evidence>
<feature type="chain" id="PRO_5020349024" description="Lipoprotein" evidence="1">
    <location>
        <begin position="24"/>
        <end position="106"/>
    </location>
</feature>
<dbReference type="Proteomes" id="UP000294360">
    <property type="component" value="Plasmid 3"/>
</dbReference>
<dbReference type="AlphaFoldDB" id="A0A4U8Z7R5"/>
<dbReference type="RefSeq" id="WP_134493387.1">
    <property type="nucleotide sequence ID" value="NZ_CP139087.1"/>
</dbReference>
<dbReference type="OrthoDB" id="6893199at2"/>
<sequence>MKRVSVLRIITLGGVLLMGGCAAQMLSDDRLGDNTAGVLGVPASDLTLSDRVEKTPNTYYTATTKDGRKYSCLVNGGGILAAGMVNPPSCVPKGQPLRDTNPLASR</sequence>
<evidence type="ECO:0000256" key="1">
    <source>
        <dbReference type="SAM" id="SignalP"/>
    </source>
</evidence>
<gene>
    <name evidence="2" type="ORF">MTUNDRAET4_0136</name>
</gene>
<keyword evidence="1" id="KW-0732">Signal</keyword>
<accession>A0A4U8Z7R5</accession>